<feature type="compositionally biased region" description="Polar residues" evidence="1">
    <location>
        <begin position="1"/>
        <end position="21"/>
    </location>
</feature>
<proteinExistence type="predicted"/>
<gene>
    <name evidence="2" type="ORF">ACFQE1_22100</name>
</gene>
<organism evidence="2 3">
    <name type="scientific">Halobium palmae</name>
    <dbReference type="NCBI Taxonomy" id="1776492"/>
    <lineage>
        <taxon>Archaea</taxon>
        <taxon>Methanobacteriati</taxon>
        <taxon>Methanobacteriota</taxon>
        <taxon>Stenosarchaea group</taxon>
        <taxon>Halobacteria</taxon>
        <taxon>Halobacteriales</taxon>
        <taxon>Haloferacaceae</taxon>
        <taxon>Halobium</taxon>
    </lineage>
</organism>
<evidence type="ECO:0000313" key="2">
    <source>
        <dbReference type="EMBL" id="MFC6727022.1"/>
    </source>
</evidence>
<feature type="region of interest" description="Disordered" evidence="1">
    <location>
        <begin position="1"/>
        <end position="35"/>
    </location>
</feature>
<evidence type="ECO:0000313" key="3">
    <source>
        <dbReference type="Proteomes" id="UP001596328"/>
    </source>
</evidence>
<dbReference type="AlphaFoldDB" id="A0ABD5S640"/>
<sequence length="66" mass="6924">SEATGSTAAGESQEFTGTVVQAGSPVVLDNGTETRSVDTDEDLRLGEQVTVRGPLRDGRIDAEEVF</sequence>
<comment type="caution">
    <text evidence="2">The sequence shown here is derived from an EMBL/GenBank/DDBJ whole genome shotgun (WGS) entry which is preliminary data.</text>
</comment>
<reference evidence="2 3" key="1">
    <citation type="journal article" date="2019" name="Int. J. Syst. Evol. Microbiol.">
        <title>The Global Catalogue of Microorganisms (GCM) 10K type strain sequencing project: providing services to taxonomists for standard genome sequencing and annotation.</title>
        <authorList>
            <consortium name="The Broad Institute Genomics Platform"/>
            <consortium name="The Broad Institute Genome Sequencing Center for Infectious Disease"/>
            <person name="Wu L."/>
            <person name="Ma J."/>
        </authorList>
    </citation>
    <scope>NUCLEOTIDE SEQUENCE [LARGE SCALE GENOMIC DNA]</scope>
    <source>
        <strain evidence="2 3">NBRC 111368</strain>
    </source>
</reference>
<accession>A0ABD5S640</accession>
<name>A0ABD5S640_9EURY</name>
<protein>
    <submittedName>
        <fullName evidence="2">Replication factor A</fullName>
    </submittedName>
</protein>
<evidence type="ECO:0000256" key="1">
    <source>
        <dbReference type="SAM" id="MobiDB-lite"/>
    </source>
</evidence>
<keyword evidence="3" id="KW-1185">Reference proteome</keyword>
<feature type="non-terminal residue" evidence="2">
    <location>
        <position position="1"/>
    </location>
</feature>
<dbReference type="Proteomes" id="UP001596328">
    <property type="component" value="Unassembled WGS sequence"/>
</dbReference>
<dbReference type="EMBL" id="JBHSWU010001605">
    <property type="protein sequence ID" value="MFC6727022.1"/>
    <property type="molecule type" value="Genomic_DNA"/>
</dbReference>